<feature type="signal peptide" evidence="1">
    <location>
        <begin position="1"/>
        <end position="25"/>
    </location>
</feature>
<dbReference type="AlphaFoldDB" id="A0A1R3WHN7"/>
<gene>
    <name evidence="3" type="ORF">SAMN05444128_0388</name>
</gene>
<keyword evidence="1" id="KW-0732">Signal</keyword>
<dbReference type="STRING" id="1317125.SAMN05444128_0388"/>
<proteinExistence type="predicted"/>
<organism evidence="3 4">
    <name type="scientific">Pontibacter indicus</name>
    <dbReference type="NCBI Taxonomy" id="1317125"/>
    <lineage>
        <taxon>Bacteria</taxon>
        <taxon>Pseudomonadati</taxon>
        <taxon>Bacteroidota</taxon>
        <taxon>Cytophagia</taxon>
        <taxon>Cytophagales</taxon>
        <taxon>Hymenobacteraceae</taxon>
        <taxon>Pontibacter</taxon>
    </lineage>
</organism>
<evidence type="ECO:0000259" key="2">
    <source>
        <dbReference type="Pfam" id="PF20033"/>
    </source>
</evidence>
<accession>A0A1R3WHN7</accession>
<protein>
    <recommendedName>
        <fullName evidence="2">DUF6438 domain-containing protein</fullName>
    </recommendedName>
</protein>
<dbReference type="InterPro" id="IPR045497">
    <property type="entry name" value="DUF6438"/>
</dbReference>
<keyword evidence="4" id="KW-1185">Reference proteome</keyword>
<name>A0A1R3WHN7_9BACT</name>
<dbReference type="Proteomes" id="UP000187181">
    <property type="component" value="Unassembled WGS sequence"/>
</dbReference>
<evidence type="ECO:0000313" key="4">
    <source>
        <dbReference type="Proteomes" id="UP000187181"/>
    </source>
</evidence>
<feature type="chain" id="PRO_5010345362" description="DUF6438 domain-containing protein" evidence="1">
    <location>
        <begin position="26"/>
        <end position="164"/>
    </location>
</feature>
<feature type="domain" description="DUF6438" evidence="2">
    <location>
        <begin position="38"/>
        <end position="148"/>
    </location>
</feature>
<dbReference type="Pfam" id="PF20033">
    <property type="entry name" value="DUF6438"/>
    <property type="match status" value="1"/>
</dbReference>
<dbReference type="RefSeq" id="WP_076665817.1">
    <property type="nucleotide sequence ID" value="NZ_FTPP01000001.1"/>
</dbReference>
<evidence type="ECO:0000313" key="3">
    <source>
        <dbReference type="EMBL" id="SIT76764.1"/>
    </source>
</evidence>
<evidence type="ECO:0000256" key="1">
    <source>
        <dbReference type="SAM" id="SignalP"/>
    </source>
</evidence>
<sequence>MDTLLYLLKIGLGLGLVMSTSCSTAQNHRAQAAVAPLLHFQKTPCLGTCPSYEATVLENGTIRFFGYSDVPVVDSVTFTLTPRQLEALRQDISQLDYTALRDTYLTNWSDMPSTITTFYKDGKEVKRVKQEEGGPKALLDFQEKVHTLLMDLADAEAKRRLPIR</sequence>
<dbReference type="EMBL" id="FTPP01000001">
    <property type="protein sequence ID" value="SIT76764.1"/>
    <property type="molecule type" value="Genomic_DNA"/>
</dbReference>
<reference evidence="4" key="1">
    <citation type="submission" date="2017-01" db="EMBL/GenBank/DDBJ databases">
        <authorList>
            <person name="Varghese N."/>
            <person name="Submissions S."/>
        </authorList>
    </citation>
    <scope>NUCLEOTIDE SEQUENCE [LARGE SCALE GENOMIC DNA]</scope>
    <source>
        <strain evidence="4">LP100</strain>
    </source>
</reference>
<dbReference type="OrthoDB" id="7172369at2"/>